<proteinExistence type="predicted"/>
<dbReference type="AlphaFoldDB" id="A0A397J9B2"/>
<sequence length="69" mass="8308">MDSEQCIMLGRLMGQIMNETLKIKNGKDIFYMEIHFKTNDYGSKYMIILEYTKDRNLQEYLKINLNHIN</sequence>
<evidence type="ECO:0000313" key="2">
    <source>
        <dbReference type="Proteomes" id="UP000266861"/>
    </source>
</evidence>
<dbReference type="Proteomes" id="UP000266861">
    <property type="component" value="Unassembled WGS sequence"/>
</dbReference>
<dbReference type="EMBL" id="PQFF01000074">
    <property type="protein sequence ID" value="RHZ84621.1"/>
    <property type="molecule type" value="Genomic_DNA"/>
</dbReference>
<name>A0A397J9B2_9GLOM</name>
<evidence type="ECO:0000313" key="1">
    <source>
        <dbReference type="EMBL" id="RHZ84621.1"/>
    </source>
</evidence>
<comment type="caution">
    <text evidence="1">The sequence shown here is derived from an EMBL/GenBank/DDBJ whole genome shotgun (WGS) entry which is preliminary data.</text>
</comment>
<accession>A0A397J9B2</accession>
<keyword evidence="2" id="KW-1185">Reference proteome</keyword>
<gene>
    <name evidence="1" type="ORF">Glove_78g119</name>
</gene>
<protein>
    <submittedName>
        <fullName evidence="1">Uncharacterized protein</fullName>
    </submittedName>
</protein>
<reference evidence="1 2" key="1">
    <citation type="submission" date="2018-08" db="EMBL/GenBank/DDBJ databases">
        <title>Genome and evolution of the arbuscular mycorrhizal fungus Diversispora epigaea (formerly Glomus versiforme) and its bacterial endosymbionts.</title>
        <authorList>
            <person name="Sun X."/>
            <person name="Fei Z."/>
            <person name="Harrison M."/>
        </authorList>
    </citation>
    <scope>NUCLEOTIDE SEQUENCE [LARGE SCALE GENOMIC DNA]</scope>
    <source>
        <strain evidence="1 2">IT104</strain>
    </source>
</reference>
<organism evidence="1 2">
    <name type="scientific">Diversispora epigaea</name>
    <dbReference type="NCBI Taxonomy" id="1348612"/>
    <lineage>
        <taxon>Eukaryota</taxon>
        <taxon>Fungi</taxon>
        <taxon>Fungi incertae sedis</taxon>
        <taxon>Mucoromycota</taxon>
        <taxon>Glomeromycotina</taxon>
        <taxon>Glomeromycetes</taxon>
        <taxon>Diversisporales</taxon>
        <taxon>Diversisporaceae</taxon>
        <taxon>Diversispora</taxon>
    </lineage>
</organism>